<evidence type="ECO:0000256" key="1">
    <source>
        <dbReference type="SAM" id="MobiDB-lite"/>
    </source>
</evidence>
<dbReference type="Pfam" id="PF26359">
    <property type="entry name" value="YwtC"/>
    <property type="match status" value="1"/>
</dbReference>
<sequence>MRRWIKRLFPVLFLGGILFAMIGFRHLDRLDASEARVIEEFRERWMYEADGPALAKAKEVYRGDWSLSTNAQGYFGPDYQAHPQGDGRSTFTWIFMVKRPGTYKVFVNYAAEFDRASNAPYTIEYNGGQRAVRQVDQRTGGGNWVSLGTYTYKRGEKGKVTLSNQADGFVIADAIKLVHKDDPSAKLILDNRNPQNGSTVPTTASAR</sequence>
<protein>
    <recommendedName>
        <fullName evidence="2">Golvesin/Xly CBD-like domain-containing protein</fullName>
    </recommendedName>
</protein>
<reference evidence="4" key="1">
    <citation type="journal article" date="2019" name="Int. J. Syst. Evol. Microbiol.">
        <title>The Global Catalogue of Microorganisms (GCM) 10K type strain sequencing project: providing services to taxonomists for standard genome sequencing and annotation.</title>
        <authorList>
            <consortium name="The Broad Institute Genomics Platform"/>
            <consortium name="The Broad Institute Genome Sequencing Center for Infectious Disease"/>
            <person name="Wu L."/>
            <person name="Ma J."/>
        </authorList>
    </citation>
    <scope>NUCLEOTIDE SEQUENCE [LARGE SCALE GENOMIC DNA]</scope>
    <source>
        <strain evidence="4">IBRC-M 10813</strain>
    </source>
</reference>
<name>A0ABV8JIE9_9BACL</name>
<dbReference type="EMBL" id="JBHSAP010000018">
    <property type="protein sequence ID" value="MFC4078364.1"/>
    <property type="molecule type" value="Genomic_DNA"/>
</dbReference>
<dbReference type="Proteomes" id="UP001595843">
    <property type="component" value="Unassembled WGS sequence"/>
</dbReference>
<dbReference type="InterPro" id="IPR033803">
    <property type="entry name" value="CBD-like_Golvesin-Xly"/>
</dbReference>
<proteinExistence type="predicted"/>
<feature type="domain" description="Golvesin/Xly CBD-like" evidence="2">
    <location>
        <begin position="61"/>
        <end position="178"/>
    </location>
</feature>
<feature type="region of interest" description="Disordered" evidence="1">
    <location>
        <begin position="187"/>
        <end position="207"/>
    </location>
</feature>
<dbReference type="RefSeq" id="WP_380706172.1">
    <property type="nucleotide sequence ID" value="NZ_JBHSAP010000018.1"/>
</dbReference>
<gene>
    <name evidence="3" type="ORF">ACFOUO_16320</name>
</gene>
<evidence type="ECO:0000313" key="3">
    <source>
        <dbReference type="EMBL" id="MFC4078364.1"/>
    </source>
</evidence>
<comment type="caution">
    <text evidence="3">The sequence shown here is derived from an EMBL/GenBank/DDBJ whole genome shotgun (WGS) entry which is preliminary data.</text>
</comment>
<dbReference type="InterPro" id="IPR058890">
    <property type="entry name" value="YwtC-like"/>
</dbReference>
<dbReference type="Pfam" id="PF25275">
    <property type="entry name" value="Golvesin_C"/>
    <property type="match status" value="1"/>
</dbReference>
<feature type="compositionally biased region" description="Polar residues" evidence="1">
    <location>
        <begin position="192"/>
        <end position="207"/>
    </location>
</feature>
<keyword evidence="4" id="KW-1185">Reference proteome</keyword>
<evidence type="ECO:0000259" key="2">
    <source>
        <dbReference type="Pfam" id="PF25275"/>
    </source>
</evidence>
<dbReference type="Gene3D" id="2.60.120.260">
    <property type="entry name" value="Galactose-binding domain-like"/>
    <property type="match status" value="1"/>
</dbReference>
<evidence type="ECO:0000313" key="4">
    <source>
        <dbReference type="Proteomes" id="UP001595843"/>
    </source>
</evidence>
<organism evidence="3 4">
    <name type="scientific">Salinithrix halophila</name>
    <dbReference type="NCBI Taxonomy" id="1485204"/>
    <lineage>
        <taxon>Bacteria</taxon>
        <taxon>Bacillati</taxon>
        <taxon>Bacillota</taxon>
        <taxon>Bacilli</taxon>
        <taxon>Bacillales</taxon>
        <taxon>Thermoactinomycetaceae</taxon>
        <taxon>Salinithrix</taxon>
    </lineage>
</organism>
<accession>A0ABV8JIE9</accession>